<dbReference type="InParanoid" id="A0A212FKQ5"/>
<dbReference type="InterPro" id="IPR001128">
    <property type="entry name" value="Cyt_P450"/>
</dbReference>
<dbReference type="SUPFAM" id="SSF48264">
    <property type="entry name" value="Cytochrome P450"/>
    <property type="match status" value="1"/>
</dbReference>
<evidence type="ECO:0000313" key="3">
    <source>
        <dbReference type="EMBL" id="OWR54327.1"/>
    </source>
</evidence>
<dbReference type="Pfam" id="PF00067">
    <property type="entry name" value="p450"/>
    <property type="match status" value="1"/>
</dbReference>
<reference evidence="3 4" key="1">
    <citation type="journal article" date="2011" name="Cell">
        <title>The monarch butterfly genome yields insights into long-distance migration.</title>
        <authorList>
            <person name="Zhan S."/>
            <person name="Merlin C."/>
            <person name="Boore J.L."/>
            <person name="Reppert S.M."/>
        </authorList>
    </citation>
    <scope>NUCLEOTIDE SEQUENCE [LARGE SCALE GENOMIC DNA]</scope>
    <source>
        <strain evidence="3">F-2</strain>
    </source>
</reference>
<protein>
    <submittedName>
        <fullName evidence="3">Cytochrome P450 CYP366A1</fullName>
    </submittedName>
</protein>
<dbReference type="GO" id="GO:0020037">
    <property type="term" value="F:heme binding"/>
    <property type="evidence" value="ECO:0007669"/>
    <property type="project" value="InterPro"/>
</dbReference>
<comment type="caution">
    <text evidence="3">The sequence shown here is derived from an EMBL/GenBank/DDBJ whole genome shotgun (WGS) entry which is preliminary data.</text>
</comment>
<dbReference type="PANTHER" id="PTHR24305">
    <property type="entry name" value="CYTOCHROME P450"/>
    <property type="match status" value="1"/>
</dbReference>
<name>A0A212FKQ5_DANPL</name>
<keyword evidence="2" id="KW-0503">Monooxygenase</keyword>
<dbReference type="AlphaFoldDB" id="A0A212FKQ5"/>
<keyword evidence="4" id="KW-1185">Reference proteome</keyword>
<evidence type="ECO:0000313" key="4">
    <source>
        <dbReference type="Proteomes" id="UP000007151"/>
    </source>
</evidence>
<dbReference type="Gene3D" id="1.10.630.10">
    <property type="entry name" value="Cytochrome P450"/>
    <property type="match status" value="1"/>
</dbReference>
<comment type="similarity">
    <text evidence="1">Belongs to the cytochrome P450 family.</text>
</comment>
<dbReference type="InterPro" id="IPR050121">
    <property type="entry name" value="Cytochrome_P450_monoxygenase"/>
</dbReference>
<gene>
    <name evidence="3" type="ORF">KGM_205305B</name>
</gene>
<dbReference type="STRING" id="278856.A0A212FKQ5"/>
<dbReference type="InterPro" id="IPR036396">
    <property type="entry name" value="Cyt_P450_sf"/>
</dbReference>
<sequence length="119" mass="13485">IVRILTSDSYTIPRGTTVVLNAWGSGRSESLWGKQASHFRPERWLYGEPCMSSCLAFSVSRRSCIGRSYAKAILKTMLAHCVREFRFNSDAKNLSIKMDLVLRPISGHLLKVELRNDSH</sequence>
<dbReference type="KEGG" id="dpl:KGM_205305B"/>
<dbReference type="GO" id="GO:0005506">
    <property type="term" value="F:iron ion binding"/>
    <property type="evidence" value="ECO:0007669"/>
    <property type="project" value="InterPro"/>
</dbReference>
<evidence type="ECO:0000256" key="2">
    <source>
        <dbReference type="ARBA" id="ARBA00023033"/>
    </source>
</evidence>
<evidence type="ECO:0000256" key="1">
    <source>
        <dbReference type="ARBA" id="ARBA00010617"/>
    </source>
</evidence>
<dbReference type="eggNOG" id="KOG0156">
    <property type="taxonomic scope" value="Eukaryota"/>
</dbReference>
<dbReference type="GO" id="GO:0004497">
    <property type="term" value="F:monooxygenase activity"/>
    <property type="evidence" value="ECO:0007669"/>
    <property type="project" value="UniProtKB-KW"/>
</dbReference>
<accession>A0A212FKQ5</accession>
<organism evidence="3 4">
    <name type="scientific">Danaus plexippus plexippus</name>
    <dbReference type="NCBI Taxonomy" id="278856"/>
    <lineage>
        <taxon>Eukaryota</taxon>
        <taxon>Metazoa</taxon>
        <taxon>Ecdysozoa</taxon>
        <taxon>Arthropoda</taxon>
        <taxon>Hexapoda</taxon>
        <taxon>Insecta</taxon>
        <taxon>Pterygota</taxon>
        <taxon>Neoptera</taxon>
        <taxon>Endopterygota</taxon>
        <taxon>Lepidoptera</taxon>
        <taxon>Glossata</taxon>
        <taxon>Ditrysia</taxon>
        <taxon>Papilionoidea</taxon>
        <taxon>Nymphalidae</taxon>
        <taxon>Danainae</taxon>
        <taxon>Danaini</taxon>
        <taxon>Danaina</taxon>
        <taxon>Danaus</taxon>
        <taxon>Danaus</taxon>
    </lineage>
</organism>
<dbReference type="PANTHER" id="PTHR24305:SF166">
    <property type="entry name" value="CYTOCHROME P450 12A4, MITOCHONDRIAL-RELATED"/>
    <property type="match status" value="1"/>
</dbReference>
<feature type="non-terminal residue" evidence="3">
    <location>
        <position position="1"/>
    </location>
</feature>
<dbReference type="Proteomes" id="UP000007151">
    <property type="component" value="Unassembled WGS sequence"/>
</dbReference>
<dbReference type="GO" id="GO:0016705">
    <property type="term" value="F:oxidoreductase activity, acting on paired donors, with incorporation or reduction of molecular oxygen"/>
    <property type="evidence" value="ECO:0007669"/>
    <property type="project" value="InterPro"/>
</dbReference>
<keyword evidence="2" id="KW-0560">Oxidoreductase</keyword>
<proteinExistence type="inferred from homology"/>
<dbReference type="EMBL" id="AGBW02008001">
    <property type="protein sequence ID" value="OWR54327.1"/>
    <property type="molecule type" value="Genomic_DNA"/>
</dbReference>